<dbReference type="Proteomes" id="UP000619838">
    <property type="component" value="Unassembled WGS sequence"/>
</dbReference>
<dbReference type="SMART" id="SM00448">
    <property type="entry name" value="REC"/>
    <property type="match status" value="1"/>
</dbReference>
<feature type="modified residue" description="4-aspartylphosphate" evidence="6">
    <location>
        <position position="54"/>
    </location>
</feature>
<evidence type="ECO:0000313" key="8">
    <source>
        <dbReference type="EMBL" id="MBF0636668.1"/>
    </source>
</evidence>
<keyword evidence="9" id="KW-1185">Reference proteome</keyword>
<keyword evidence="4" id="KW-0238">DNA-binding</keyword>
<evidence type="ECO:0000256" key="5">
    <source>
        <dbReference type="ARBA" id="ARBA00023163"/>
    </source>
</evidence>
<keyword evidence="1 6" id="KW-0597">Phosphoprotein</keyword>
<dbReference type="PANTHER" id="PTHR48111:SF1">
    <property type="entry name" value="TWO-COMPONENT RESPONSE REGULATOR ORR33"/>
    <property type="match status" value="1"/>
</dbReference>
<keyword evidence="2" id="KW-0902">Two-component regulatory system</keyword>
<accession>A0ABR9XS52</accession>
<reference evidence="8 9" key="1">
    <citation type="journal article" date="2020" name="Microorganisms">
        <title>Simultaneous Genome Sequencing of Prosthecochloris ethylica and Desulfuromonas acetoxidans within a Syntrophic Mixture Reveals Unique Pili and Protein Interactions.</title>
        <authorList>
            <person name="Kyndt J.A."/>
            <person name="Van Beeumen J.J."/>
            <person name="Meyer T.E."/>
        </authorList>
    </citation>
    <scope>NUCLEOTIDE SEQUENCE [LARGE SCALE GENOMIC DNA]</scope>
    <source>
        <strain evidence="8 9">N3</strain>
    </source>
</reference>
<evidence type="ECO:0000256" key="3">
    <source>
        <dbReference type="ARBA" id="ARBA00023015"/>
    </source>
</evidence>
<dbReference type="PANTHER" id="PTHR48111">
    <property type="entry name" value="REGULATOR OF RPOS"/>
    <property type="match status" value="1"/>
</dbReference>
<evidence type="ECO:0000259" key="7">
    <source>
        <dbReference type="PROSITE" id="PS50110"/>
    </source>
</evidence>
<dbReference type="SUPFAM" id="SSF52172">
    <property type="entry name" value="CheY-like"/>
    <property type="match status" value="1"/>
</dbReference>
<dbReference type="PROSITE" id="PS50110">
    <property type="entry name" value="RESPONSE_REGULATORY"/>
    <property type="match status" value="1"/>
</dbReference>
<dbReference type="InterPro" id="IPR039420">
    <property type="entry name" value="WalR-like"/>
</dbReference>
<evidence type="ECO:0000256" key="6">
    <source>
        <dbReference type="PROSITE-ProRule" id="PRU00169"/>
    </source>
</evidence>
<organism evidence="8 9">
    <name type="scientific">Prosthecochloris ethylica</name>
    <dbReference type="NCBI Taxonomy" id="2743976"/>
    <lineage>
        <taxon>Bacteria</taxon>
        <taxon>Pseudomonadati</taxon>
        <taxon>Chlorobiota</taxon>
        <taxon>Chlorobiia</taxon>
        <taxon>Chlorobiales</taxon>
        <taxon>Chlorobiaceae</taxon>
        <taxon>Prosthecochloris</taxon>
    </lineage>
</organism>
<evidence type="ECO:0000256" key="2">
    <source>
        <dbReference type="ARBA" id="ARBA00023012"/>
    </source>
</evidence>
<dbReference type="Gene3D" id="3.40.50.2300">
    <property type="match status" value="1"/>
</dbReference>
<protein>
    <submittedName>
        <fullName evidence="8">Response regulator</fullName>
    </submittedName>
</protein>
<gene>
    <name evidence="8" type="ORF">INT08_05690</name>
</gene>
<evidence type="ECO:0000256" key="4">
    <source>
        <dbReference type="ARBA" id="ARBA00023125"/>
    </source>
</evidence>
<keyword evidence="5" id="KW-0804">Transcription</keyword>
<keyword evidence="3" id="KW-0805">Transcription regulation</keyword>
<dbReference type="RefSeq" id="WP_175187411.1">
    <property type="nucleotide sequence ID" value="NZ_JABVZQ010000008.1"/>
</dbReference>
<sequence>MKQQTILIVDDSANIRRLLAHNLGKQFTVLLAEDGMTALDKLEGGQLPDLMLIDVAMPGMDGFTLTEKLKADDRFSSIPLMMLTAKDKSTDKVRGLKLGVDDYITKPFNIEELGLRIEKLLNTR</sequence>
<name>A0ABR9XS52_9CHLB</name>
<evidence type="ECO:0000313" key="9">
    <source>
        <dbReference type="Proteomes" id="UP000619838"/>
    </source>
</evidence>
<dbReference type="InterPro" id="IPR001789">
    <property type="entry name" value="Sig_transdc_resp-reg_receiver"/>
</dbReference>
<dbReference type="Pfam" id="PF00072">
    <property type="entry name" value="Response_reg"/>
    <property type="match status" value="1"/>
</dbReference>
<comment type="caution">
    <text evidence="8">The sequence shown here is derived from an EMBL/GenBank/DDBJ whole genome shotgun (WGS) entry which is preliminary data.</text>
</comment>
<feature type="domain" description="Response regulatory" evidence="7">
    <location>
        <begin position="5"/>
        <end position="121"/>
    </location>
</feature>
<evidence type="ECO:0000256" key="1">
    <source>
        <dbReference type="ARBA" id="ARBA00022553"/>
    </source>
</evidence>
<proteinExistence type="predicted"/>
<dbReference type="EMBL" id="JADGII010000007">
    <property type="protein sequence ID" value="MBF0636668.1"/>
    <property type="molecule type" value="Genomic_DNA"/>
</dbReference>
<dbReference type="InterPro" id="IPR011006">
    <property type="entry name" value="CheY-like_superfamily"/>
</dbReference>